<evidence type="ECO:0000313" key="3">
    <source>
        <dbReference type="EMBL" id="STZ13680.1"/>
    </source>
</evidence>
<keyword evidence="1" id="KW-0472">Membrane</keyword>
<reference evidence="3 5" key="2">
    <citation type="submission" date="2018-06" db="EMBL/GenBank/DDBJ databases">
        <authorList>
            <consortium name="Pathogen Informatics"/>
            <person name="Doyle S."/>
        </authorList>
    </citation>
    <scope>NUCLEOTIDE SEQUENCE [LARGE SCALE GENOMIC DNA]</scope>
    <source>
        <strain evidence="3 5">NCTC10293</strain>
    </source>
</reference>
<evidence type="ECO:0000313" key="2">
    <source>
        <dbReference type="EMBL" id="OOR88636.1"/>
    </source>
</evidence>
<dbReference type="Proteomes" id="UP000255279">
    <property type="component" value="Unassembled WGS sequence"/>
</dbReference>
<keyword evidence="1" id="KW-0812">Transmembrane</keyword>
<feature type="transmembrane region" description="Helical" evidence="1">
    <location>
        <begin position="50"/>
        <end position="71"/>
    </location>
</feature>
<protein>
    <submittedName>
        <fullName evidence="2">Uncharacterized protein</fullName>
    </submittedName>
</protein>
<reference evidence="2 4" key="1">
    <citation type="submission" date="2017-02" db="EMBL/GenBank/DDBJ databases">
        <title>Draft genome sequence of Moraxella caviae CCUG 355 type strain.</title>
        <authorList>
            <person name="Engstrom-Jakobsson H."/>
            <person name="Salva-Serra F."/>
            <person name="Thorell K."/>
            <person name="Gonzales-Siles L."/>
            <person name="Karlsson R."/>
            <person name="Boulund F."/>
            <person name="Engstrand L."/>
            <person name="Moore E."/>
        </authorList>
    </citation>
    <scope>NUCLEOTIDE SEQUENCE [LARGE SCALE GENOMIC DNA]</scope>
    <source>
        <strain evidence="2 4">CCUG 355</strain>
    </source>
</reference>
<evidence type="ECO:0000313" key="5">
    <source>
        <dbReference type="Proteomes" id="UP000255279"/>
    </source>
</evidence>
<feature type="transmembrane region" description="Helical" evidence="1">
    <location>
        <begin position="91"/>
        <end position="116"/>
    </location>
</feature>
<dbReference type="STRING" id="34060.B0181_07930"/>
<sequence>MSDDTTTQLSFSERLGESFGRLLFMRNPHGFLWVLSTIVHSITANPKMSLWLYVKSFLVSVLLVLVALFFHDVFTSTSIYDRTQSGYFSSLTYNLVKVFAFPLTTFVWIVMCCGYYKGRQNYQFMQRAGIKDEAKPSKNQSEQQNKPS</sequence>
<evidence type="ECO:0000313" key="4">
    <source>
        <dbReference type="Proteomes" id="UP000190435"/>
    </source>
</evidence>
<name>A0A1S9ZYR0_9GAMM</name>
<gene>
    <name evidence="2" type="ORF">B0181_07930</name>
    <name evidence="3" type="ORF">NCTC10293_01258</name>
</gene>
<keyword evidence="4" id="KW-1185">Reference proteome</keyword>
<accession>A0A1S9ZYR0</accession>
<evidence type="ECO:0000256" key="1">
    <source>
        <dbReference type="SAM" id="Phobius"/>
    </source>
</evidence>
<organism evidence="2 4">
    <name type="scientific">Moraxella caviae</name>
    <dbReference type="NCBI Taxonomy" id="34060"/>
    <lineage>
        <taxon>Bacteria</taxon>
        <taxon>Pseudomonadati</taxon>
        <taxon>Pseudomonadota</taxon>
        <taxon>Gammaproteobacteria</taxon>
        <taxon>Moraxellales</taxon>
        <taxon>Moraxellaceae</taxon>
        <taxon>Moraxella</taxon>
    </lineage>
</organism>
<dbReference type="EMBL" id="UGQE01000002">
    <property type="protein sequence ID" value="STZ13680.1"/>
    <property type="molecule type" value="Genomic_DNA"/>
</dbReference>
<proteinExistence type="predicted"/>
<dbReference type="AlphaFoldDB" id="A0A1S9ZYR0"/>
<dbReference type="Proteomes" id="UP000190435">
    <property type="component" value="Unassembled WGS sequence"/>
</dbReference>
<dbReference type="EMBL" id="MUXU01000048">
    <property type="protein sequence ID" value="OOR88636.1"/>
    <property type="molecule type" value="Genomic_DNA"/>
</dbReference>
<keyword evidence="1" id="KW-1133">Transmembrane helix</keyword>